<dbReference type="EMBL" id="CAJOBJ010137798">
    <property type="protein sequence ID" value="CAF4749798.1"/>
    <property type="molecule type" value="Genomic_DNA"/>
</dbReference>
<name>A0A815C7F6_9BILA</name>
<dbReference type="EMBL" id="CAJOBH010226849">
    <property type="protein sequence ID" value="CAF5054384.1"/>
    <property type="molecule type" value="Genomic_DNA"/>
</dbReference>
<dbReference type="OrthoDB" id="10000801at2759"/>
<dbReference type="Proteomes" id="UP000663834">
    <property type="component" value="Unassembled WGS sequence"/>
</dbReference>
<evidence type="ECO:0000313" key="1">
    <source>
        <dbReference type="EMBL" id="CAF1279873.1"/>
    </source>
</evidence>
<protein>
    <submittedName>
        <fullName evidence="1">Uncharacterized protein</fullName>
    </submittedName>
</protein>
<evidence type="ECO:0000313" key="4">
    <source>
        <dbReference type="Proteomes" id="UP000663834"/>
    </source>
</evidence>
<gene>
    <name evidence="3" type="ORF">BYL167_LOCUS58486</name>
    <name evidence="2" type="ORF">GIL414_LOCUS45101</name>
    <name evidence="1" type="ORF">KQP761_LOCUS3728</name>
</gene>
<dbReference type="Proteomes" id="UP000681967">
    <property type="component" value="Unassembled WGS sequence"/>
</dbReference>
<accession>A0A815C7F6</accession>
<reference evidence="1" key="1">
    <citation type="submission" date="2021-02" db="EMBL/GenBank/DDBJ databases">
        <authorList>
            <person name="Nowell W R."/>
        </authorList>
    </citation>
    <scope>NUCLEOTIDE SEQUENCE</scope>
</reference>
<sequence>MSSSGNVFKMLEIDDKTQIELLTKFIDDISLTDSQRQAYLQQRILMNYREKKYQDVLDDVNILEGTGDISGLLFIIKLKSGIHEQCRLARLSLMKKINEADNPEEYETLFLNLRQDKVDAFMNDRSIIQPQSNVTPNKRKKI</sequence>
<comment type="caution">
    <text evidence="1">The sequence shown here is derived from an EMBL/GenBank/DDBJ whole genome shotgun (WGS) entry which is preliminary data.</text>
</comment>
<dbReference type="AlphaFoldDB" id="A0A815C7F6"/>
<evidence type="ECO:0000313" key="2">
    <source>
        <dbReference type="EMBL" id="CAF4749798.1"/>
    </source>
</evidence>
<proteinExistence type="predicted"/>
<evidence type="ECO:0000313" key="3">
    <source>
        <dbReference type="EMBL" id="CAF5054384.1"/>
    </source>
</evidence>
<dbReference type="EMBL" id="CAJNOW010000487">
    <property type="protein sequence ID" value="CAF1279873.1"/>
    <property type="molecule type" value="Genomic_DNA"/>
</dbReference>
<organism evidence="1 4">
    <name type="scientific">Rotaria magnacalcarata</name>
    <dbReference type="NCBI Taxonomy" id="392030"/>
    <lineage>
        <taxon>Eukaryota</taxon>
        <taxon>Metazoa</taxon>
        <taxon>Spiralia</taxon>
        <taxon>Gnathifera</taxon>
        <taxon>Rotifera</taxon>
        <taxon>Eurotatoria</taxon>
        <taxon>Bdelloidea</taxon>
        <taxon>Philodinida</taxon>
        <taxon>Philodinidae</taxon>
        <taxon>Rotaria</taxon>
    </lineage>
</organism>
<dbReference type="Proteomes" id="UP000681720">
    <property type="component" value="Unassembled WGS sequence"/>
</dbReference>